<organism evidence="1 2">
    <name type="scientific">Steinernema glaseri</name>
    <dbReference type="NCBI Taxonomy" id="37863"/>
    <lineage>
        <taxon>Eukaryota</taxon>
        <taxon>Metazoa</taxon>
        <taxon>Ecdysozoa</taxon>
        <taxon>Nematoda</taxon>
        <taxon>Chromadorea</taxon>
        <taxon>Rhabditida</taxon>
        <taxon>Tylenchina</taxon>
        <taxon>Panagrolaimomorpha</taxon>
        <taxon>Strongyloidoidea</taxon>
        <taxon>Steinernematidae</taxon>
        <taxon>Steinernema</taxon>
    </lineage>
</organism>
<dbReference type="AlphaFoldDB" id="A0A1I7XW13"/>
<keyword evidence="1" id="KW-1185">Reference proteome</keyword>
<sequence>MRKVIPKKKEKIWKVFDRSISNFVNFVMFLHDLVLNRFELHFGLQKILSSSRVEKSKSNGNPTHIQTMMVMIRVGPNPLNSNVPEPVIGKNIPM</sequence>
<protein>
    <submittedName>
        <fullName evidence="2">Ovule protein</fullName>
    </submittedName>
</protein>
<name>A0A1I7XW13_9BILA</name>
<evidence type="ECO:0000313" key="1">
    <source>
        <dbReference type="Proteomes" id="UP000095287"/>
    </source>
</evidence>
<evidence type="ECO:0000313" key="2">
    <source>
        <dbReference type="WBParaSite" id="L893_g10030.t1"/>
    </source>
</evidence>
<proteinExistence type="predicted"/>
<dbReference type="WBParaSite" id="L893_g10030.t1">
    <property type="protein sequence ID" value="L893_g10030.t1"/>
    <property type="gene ID" value="L893_g10030"/>
</dbReference>
<dbReference type="Proteomes" id="UP000095287">
    <property type="component" value="Unplaced"/>
</dbReference>
<reference evidence="2" key="1">
    <citation type="submission" date="2016-11" db="UniProtKB">
        <authorList>
            <consortium name="WormBaseParasite"/>
        </authorList>
    </citation>
    <scope>IDENTIFICATION</scope>
</reference>
<accession>A0A1I7XW13</accession>